<dbReference type="InterPro" id="IPR053840">
    <property type="entry name" value="Hfq_1"/>
</dbReference>
<dbReference type="NCBIfam" id="NF047718">
    <property type="entry name" value="Hfq_rel_Cyano"/>
    <property type="match status" value="1"/>
</dbReference>
<organism evidence="2 3">
    <name type="scientific">Planktothrix paucivesiculata PCC 9631</name>
    <dbReference type="NCBI Taxonomy" id="671071"/>
    <lineage>
        <taxon>Bacteria</taxon>
        <taxon>Bacillati</taxon>
        <taxon>Cyanobacteriota</taxon>
        <taxon>Cyanophyceae</taxon>
        <taxon>Oscillatoriophycideae</taxon>
        <taxon>Oscillatoriales</taxon>
        <taxon>Microcoleaceae</taxon>
        <taxon>Planktothrix</taxon>
    </lineage>
</organism>
<dbReference type="AlphaFoldDB" id="A0A7Z9E080"/>
<protein>
    <recommendedName>
        <fullName evidence="1">Hfq-related domain-containing protein</fullName>
    </recommendedName>
</protein>
<dbReference type="InterPro" id="IPR010920">
    <property type="entry name" value="LSM_dom_sf"/>
</dbReference>
<evidence type="ECO:0000313" key="2">
    <source>
        <dbReference type="EMBL" id="VXD21423.1"/>
    </source>
</evidence>
<evidence type="ECO:0000313" key="3">
    <source>
        <dbReference type="Proteomes" id="UP000182190"/>
    </source>
</evidence>
<gene>
    <name evidence="2" type="ORF">PL9631_560085</name>
</gene>
<feature type="domain" description="Hfq-related" evidence="1">
    <location>
        <begin position="8"/>
        <end position="68"/>
    </location>
</feature>
<dbReference type="SUPFAM" id="SSF50182">
    <property type="entry name" value="Sm-like ribonucleoproteins"/>
    <property type="match status" value="1"/>
</dbReference>
<proteinExistence type="predicted"/>
<sequence>MSEFNTDLPSIRKVQGYTKDKNLVEVKLITNDLLVGTVLWQDPNCICLQDSNNLQVLIFRHSIGFIRPKS</sequence>
<dbReference type="Pfam" id="PF21979">
    <property type="entry name" value="Hfq_1"/>
    <property type="match status" value="1"/>
</dbReference>
<name>A0A7Z9E080_9CYAN</name>
<dbReference type="OrthoDB" id="573534at2"/>
<evidence type="ECO:0000259" key="1">
    <source>
        <dbReference type="Pfam" id="PF21979"/>
    </source>
</evidence>
<dbReference type="EMBL" id="CZCS02000197">
    <property type="protein sequence ID" value="VXD21423.1"/>
    <property type="molecule type" value="Genomic_DNA"/>
</dbReference>
<dbReference type="Proteomes" id="UP000182190">
    <property type="component" value="Unassembled WGS sequence"/>
</dbReference>
<dbReference type="Gene3D" id="2.30.30.100">
    <property type="match status" value="1"/>
</dbReference>
<keyword evidence="3" id="KW-1185">Reference proteome</keyword>
<comment type="caution">
    <text evidence="2">The sequence shown here is derived from an EMBL/GenBank/DDBJ whole genome shotgun (WGS) entry which is preliminary data.</text>
</comment>
<accession>A0A7Z9E080</accession>
<reference evidence="2" key="1">
    <citation type="submission" date="2019-10" db="EMBL/GenBank/DDBJ databases">
        <authorList>
            <consortium name="Genoscope - CEA"/>
            <person name="William W."/>
        </authorList>
    </citation>
    <scope>NUCLEOTIDE SEQUENCE [LARGE SCALE GENOMIC DNA]</scope>
    <source>
        <strain evidence="2">BBR_PRJEB10994</strain>
    </source>
</reference>
<dbReference type="RefSeq" id="WP_083619593.1">
    <property type="nucleotide sequence ID" value="NZ_LR735009.1"/>
</dbReference>